<dbReference type="InterPro" id="IPR011009">
    <property type="entry name" value="Kinase-like_dom_sf"/>
</dbReference>
<dbReference type="PANTHER" id="PTHR47634:SF9">
    <property type="entry name" value="PROTEIN KINASE DOMAIN-CONTAINING PROTEIN-RELATED"/>
    <property type="match status" value="1"/>
</dbReference>
<sequence>MVNLQTTSGTIPQPDCEFKMRRFERIHDVVEPVEEYRQGGYHPVHLHDVFNQRYEVIGKLAFGQFSTVWLTHDQLLQHHVALKILKADASKNNKELAMLLKLSAPGLDHPGKGHVIELLDFFEHDGPNGTHLCLVLPAMISDGEITSASGRPHHAAYVRAISKQVLLGLDFLHRLGIIHCDLQPANVMFSIVGAAHGEAFLQPPEFSPVRWLEGVKVDDSAPEYLMATQRRRGELDDADFTTILVKIGDLGGGMMHPLFISDPKLVQDSCHYLALWSRQRDQRPVTPTALRAPELIHRNTWDASIDIWALGCLIFELATNEPLFPLGSFGLTAEQIDKEHTYRISQLLDENGQMHENFTKHLTDRLPYDFGTENVQHLVSFLSLMLQQNPQRRMPITKLLNHPFLVGEPDG</sequence>
<keyword evidence="2" id="KW-0723">Serine/threonine-protein kinase</keyword>
<dbReference type="EMBL" id="LGTZ01000151">
    <property type="protein sequence ID" value="OJD26986.1"/>
    <property type="molecule type" value="Genomic_DNA"/>
</dbReference>
<dbReference type="GO" id="GO:0005737">
    <property type="term" value="C:cytoplasm"/>
    <property type="evidence" value="ECO:0007669"/>
    <property type="project" value="TreeGrafter"/>
</dbReference>
<comment type="catalytic activity">
    <reaction evidence="7">
        <text>L-threonyl-[protein] + ATP = O-phospho-L-threonyl-[protein] + ADP + H(+)</text>
        <dbReference type="Rhea" id="RHEA:46608"/>
        <dbReference type="Rhea" id="RHEA-COMP:11060"/>
        <dbReference type="Rhea" id="RHEA-COMP:11605"/>
        <dbReference type="ChEBI" id="CHEBI:15378"/>
        <dbReference type="ChEBI" id="CHEBI:30013"/>
        <dbReference type="ChEBI" id="CHEBI:30616"/>
        <dbReference type="ChEBI" id="CHEBI:61977"/>
        <dbReference type="ChEBI" id="CHEBI:456216"/>
        <dbReference type="EC" id="2.7.11.1"/>
    </reaction>
</comment>
<evidence type="ECO:0000313" key="10">
    <source>
        <dbReference type="EMBL" id="OJD26986.1"/>
    </source>
</evidence>
<dbReference type="EC" id="2.7.11.1" evidence="1"/>
<dbReference type="SMART" id="SM00220">
    <property type="entry name" value="S_TKc"/>
    <property type="match status" value="1"/>
</dbReference>
<keyword evidence="4" id="KW-0547">Nucleotide-binding</keyword>
<feature type="domain" description="Protein kinase" evidence="9">
    <location>
        <begin position="54"/>
        <end position="405"/>
    </location>
</feature>
<dbReference type="VEuPathDB" id="FungiDB:ACJ73_01620"/>
<reference evidence="10 11" key="1">
    <citation type="submission" date="2015-08" db="EMBL/GenBank/DDBJ databases">
        <title>Emmonsia species relationships and genome sequence.</title>
        <authorList>
            <person name="Cuomo C.A."/>
            <person name="Schwartz I.S."/>
            <person name="Kenyon C."/>
            <person name="De Hoog G.S."/>
            <person name="Govender N.P."/>
            <person name="Botha A."/>
            <person name="Moreno L."/>
            <person name="De Vries M."/>
            <person name="Munoz J.F."/>
            <person name="Stielow J.B."/>
        </authorList>
    </citation>
    <scope>NUCLEOTIDE SEQUENCE [LARGE SCALE GENOMIC DNA]</scope>
    <source>
        <strain evidence="10 11">EI222</strain>
    </source>
</reference>
<organism evidence="10 11">
    <name type="scientific">Blastomyces percursus</name>
    <dbReference type="NCBI Taxonomy" id="1658174"/>
    <lineage>
        <taxon>Eukaryota</taxon>
        <taxon>Fungi</taxon>
        <taxon>Dikarya</taxon>
        <taxon>Ascomycota</taxon>
        <taxon>Pezizomycotina</taxon>
        <taxon>Eurotiomycetes</taxon>
        <taxon>Eurotiomycetidae</taxon>
        <taxon>Onygenales</taxon>
        <taxon>Ajellomycetaceae</taxon>
        <taxon>Blastomyces</taxon>
    </lineage>
</organism>
<evidence type="ECO:0000313" key="11">
    <source>
        <dbReference type="Proteomes" id="UP000242791"/>
    </source>
</evidence>
<protein>
    <recommendedName>
        <fullName evidence="1">non-specific serine/threonine protein kinase</fullName>
        <ecNumber evidence="1">2.7.11.1</ecNumber>
    </recommendedName>
</protein>
<evidence type="ECO:0000256" key="8">
    <source>
        <dbReference type="ARBA" id="ARBA00048679"/>
    </source>
</evidence>
<dbReference type="AlphaFoldDB" id="A0A1J9QFV7"/>
<dbReference type="Proteomes" id="UP000242791">
    <property type="component" value="Unassembled WGS sequence"/>
</dbReference>
<dbReference type="GO" id="GO:0005524">
    <property type="term" value="F:ATP binding"/>
    <property type="evidence" value="ECO:0007669"/>
    <property type="project" value="UniProtKB-KW"/>
</dbReference>
<dbReference type="InterPro" id="IPR051334">
    <property type="entry name" value="SRPK"/>
</dbReference>
<evidence type="ECO:0000256" key="5">
    <source>
        <dbReference type="ARBA" id="ARBA00022777"/>
    </source>
</evidence>
<dbReference type="GO" id="GO:0000245">
    <property type="term" value="P:spliceosomal complex assembly"/>
    <property type="evidence" value="ECO:0007669"/>
    <property type="project" value="TreeGrafter"/>
</dbReference>
<dbReference type="Pfam" id="PF00069">
    <property type="entry name" value="Pkinase"/>
    <property type="match status" value="2"/>
</dbReference>
<gene>
    <name evidence="10" type="ORF">ACJ73_01620</name>
</gene>
<evidence type="ECO:0000256" key="6">
    <source>
        <dbReference type="ARBA" id="ARBA00022840"/>
    </source>
</evidence>
<evidence type="ECO:0000256" key="3">
    <source>
        <dbReference type="ARBA" id="ARBA00022679"/>
    </source>
</evidence>
<keyword evidence="5 10" id="KW-0418">Kinase</keyword>
<dbReference type="GO" id="GO:0004674">
    <property type="term" value="F:protein serine/threonine kinase activity"/>
    <property type="evidence" value="ECO:0007669"/>
    <property type="project" value="UniProtKB-KW"/>
</dbReference>
<accession>A0A1J9QFV7</accession>
<comment type="caution">
    <text evidence="10">The sequence shown here is derived from an EMBL/GenBank/DDBJ whole genome shotgun (WGS) entry which is preliminary data.</text>
</comment>
<evidence type="ECO:0000256" key="7">
    <source>
        <dbReference type="ARBA" id="ARBA00047899"/>
    </source>
</evidence>
<dbReference type="PROSITE" id="PS50011">
    <property type="entry name" value="PROTEIN_KINASE_DOM"/>
    <property type="match status" value="1"/>
</dbReference>
<dbReference type="GO" id="GO:0005634">
    <property type="term" value="C:nucleus"/>
    <property type="evidence" value="ECO:0007669"/>
    <property type="project" value="TreeGrafter"/>
</dbReference>
<keyword evidence="3" id="KW-0808">Transferase</keyword>
<dbReference type="Gene3D" id="1.10.510.10">
    <property type="entry name" value="Transferase(Phosphotransferase) domain 1"/>
    <property type="match status" value="1"/>
</dbReference>
<evidence type="ECO:0000259" key="9">
    <source>
        <dbReference type="PROSITE" id="PS50011"/>
    </source>
</evidence>
<evidence type="ECO:0000256" key="2">
    <source>
        <dbReference type="ARBA" id="ARBA00022527"/>
    </source>
</evidence>
<comment type="catalytic activity">
    <reaction evidence="8">
        <text>L-seryl-[protein] + ATP = O-phospho-L-seryl-[protein] + ADP + H(+)</text>
        <dbReference type="Rhea" id="RHEA:17989"/>
        <dbReference type="Rhea" id="RHEA-COMP:9863"/>
        <dbReference type="Rhea" id="RHEA-COMP:11604"/>
        <dbReference type="ChEBI" id="CHEBI:15378"/>
        <dbReference type="ChEBI" id="CHEBI:29999"/>
        <dbReference type="ChEBI" id="CHEBI:30616"/>
        <dbReference type="ChEBI" id="CHEBI:83421"/>
        <dbReference type="ChEBI" id="CHEBI:456216"/>
        <dbReference type="EC" id="2.7.11.1"/>
    </reaction>
</comment>
<keyword evidence="11" id="KW-1185">Reference proteome</keyword>
<name>A0A1J9QFV7_9EURO</name>
<dbReference type="InterPro" id="IPR000719">
    <property type="entry name" value="Prot_kinase_dom"/>
</dbReference>
<evidence type="ECO:0000256" key="4">
    <source>
        <dbReference type="ARBA" id="ARBA00022741"/>
    </source>
</evidence>
<dbReference type="OrthoDB" id="4177164at2759"/>
<dbReference type="GO" id="GO:0050684">
    <property type="term" value="P:regulation of mRNA processing"/>
    <property type="evidence" value="ECO:0007669"/>
    <property type="project" value="TreeGrafter"/>
</dbReference>
<dbReference type="Gene3D" id="3.30.200.20">
    <property type="entry name" value="Phosphorylase Kinase, domain 1"/>
    <property type="match status" value="1"/>
</dbReference>
<evidence type="ECO:0000256" key="1">
    <source>
        <dbReference type="ARBA" id="ARBA00012513"/>
    </source>
</evidence>
<proteinExistence type="predicted"/>
<dbReference type="PANTHER" id="PTHR47634">
    <property type="entry name" value="PROTEIN KINASE DOMAIN-CONTAINING PROTEIN-RELATED"/>
    <property type="match status" value="1"/>
</dbReference>
<keyword evidence="6" id="KW-0067">ATP-binding</keyword>
<dbReference type="SUPFAM" id="SSF56112">
    <property type="entry name" value="Protein kinase-like (PK-like)"/>
    <property type="match status" value="1"/>
</dbReference>